<dbReference type="PROSITE" id="PS50056">
    <property type="entry name" value="TYR_PHOSPHATASE_2"/>
    <property type="match status" value="1"/>
</dbReference>
<organism evidence="3">
    <name type="scientific">Hokovirus HKV1</name>
    <dbReference type="NCBI Taxonomy" id="1977638"/>
    <lineage>
        <taxon>Viruses</taxon>
        <taxon>Varidnaviria</taxon>
        <taxon>Bamfordvirae</taxon>
        <taxon>Nucleocytoviricota</taxon>
        <taxon>Megaviricetes</taxon>
        <taxon>Imitervirales</taxon>
        <taxon>Mimiviridae</taxon>
        <taxon>Klosneuvirinae</taxon>
        <taxon>Hokovirus</taxon>
    </lineage>
</organism>
<dbReference type="SMART" id="SM00194">
    <property type="entry name" value="PTPc"/>
    <property type="match status" value="1"/>
</dbReference>
<feature type="domain" description="Tyrosine-protein phosphatase" evidence="1">
    <location>
        <begin position="13"/>
        <end position="246"/>
    </location>
</feature>
<dbReference type="PROSITE" id="PS50055">
    <property type="entry name" value="TYR_PHOSPHATASE_PTP"/>
    <property type="match status" value="1"/>
</dbReference>
<feature type="domain" description="Tyrosine specific protein phosphatases" evidence="2">
    <location>
        <begin position="171"/>
        <end position="236"/>
    </location>
</feature>
<proteinExistence type="predicted"/>
<dbReference type="InterPro" id="IPR016130">
    <property type="entry name" value="Tyr_Pase_AS"/>
</dbReference>
<reference evidence="3" key="1">
    <citation type="journal article" date="2017" name="Science">
        <title>Giant viruses with an expanded complement of translation system components.</title>
        <authorList>
            <person name="Schulz F."/>
            <person name="Yutin N."/>
            <person name="Ivanova N.N."/>
            <person name="Ortega D.R."/>
            <person name="Lee T.K."/>
            <person name="Vierheilig J."/>
            <person name="Daims H."/>
            <person name="Horn M."/>
            <person name="Wagner M."/>
            <person name="Jensen G.J."/>
            <person name="Kyrpides N.C."/>
            <person name="Koonin E.V."/>
            <person name="Woyke T."/>
        </authorList>
    </citation>
    <scope>NUCLEOTIDE SEQUENCE</scope>
    <source>
        <strain evidence="3">HKV1</strain>
    </source>
</reference>
<gene>
    <name evidence="3" type="ORF">Hokovirus_1_77</name>
</gene>
<dbReference type="EMBL" id="KY684103">
    <property type="protein sequence ID" value="ARF10198.1"/>
    <property type="molecule type" value="Genomic_DNA"/>
</dbReference>
<name>A0A1V0SEY5_9VIRU</name>
<dbReference type="InterPro" id="IPR003595">
    <property type="entry name" value="Tyr_Pase_cat"/>
</dbReference>
<dbReference type="PANTHER" id="PTHR19134:SF449">
    <property type="entry name" value="TYROSINE-PROTEIN PHOSPHATASE 1"/>
    <property type="match status" value="1"/>
</dbReference>
<accession>A0A1V0SEY5</accession>
<evidence type="ECO:0000259" key="2">
    <source>
        <dbReference type="PROSITE" id="PS50056"/>
    </source>
</evidence>
<dbReference type="SMART" id="SM00404">
    <property type="entry name" value="PTPc_motif"/>
    <property type="match status" value="1"/>
</dbReference>
<dbReference type="InterPro" id="IPR050348">
    <property type="entry name" value="Protein-Tyr_Phosphatase"/>
</dbReference>
<dbReference type="SUPFAM" id="SSF52799">
    <property type="entry name" value="(Phosphotyrosine protein) phosphatases II"/>
    <property type="match status" value="1"/>
</dbReference>
<dbReference type="InterPro" id="IPR000242">
    <property type="entry name" value="PTP_cat"/>
</dbReference>
<dbReference type="Gene3D" id="3.90.190.10">
    <property type="entry name" value="Protein tyrosine phosphatase superfamily"/>
    <property type="match status" value="1"/>
</dbReference>
<dbReference type="PROSITE" id="PS00383">
    <property type="entry name" value="TYR_PHOSPHATASE_1"/>
    <property type="match status" value="1"/>
</dbReference>
<dbReference type="InterPro" id="IPR029021">
    <property type="entry name" value="Prot-tyrosine_phosphatase-like"/>
</dbReference>
<dbReference type="PANTHER" id="PTHR19134">
    <property type="entry name" value="RECEPTOR-TYPE TYROSINE-PROTEIN PHOSPHATASE"/>
    <property type="match status" value="1"/>
</dbReference>
<dbReference type="PRINTS" id="PR00700">
    <property type="entry name" value="PRTYPHPHTASE"/>
</dbReference>
<dbReference type="InterPro" id="IPR000387">
    <property type="entry name" value="Tyr_Pase_dom"/>
</dbReference>
<evidence type="ECO:0000313" key="3">
    <source>
        <dbReference type="EMBL" id="ARF10198.1"/>
    </source>
</evidence>
<protein>
    <submittedName>
        <fullName evidence="3">Protein tyrosine phosphatase</fullName>
    </submittedName>
</protein>
<dbReference type="GO" id="GO:0004725">
    <property type="term" value="F:protein tyrosine phosphatase activity"/>
    <property type="evidence" value="ECO:0007669"/>
    <property type="project" value="InterPro"/>
</dbReference>
<dbReference type="Pfam" id="PF00102">
    <property type="entry name" value="Y_phosphatase"/>
    <property type="match status" value="1"/>
</dbReference>
<evidence type="ECO:0000259" key="1">
    <source>
        <dbReference type="PROSITE" id="PS50055"/>
    </source>
</evidence>
<dbReference type="CDD" id="cd00047">
    <property type="entry name" value="PTPc"/>
    <property type="match status" value="1"/>
</dbReference>
<sequence>MSNISQMFQKLPKNFPNHIVPNYARFSDIKINPDTCPDKSLPITKLNLLDTTIYASQSPHKDTIAEFWQFVINNKISDIIALTPFNKNSDPYFLTTIGTCNYGNGNNKISVGTLSITHYSELGLVSKLNDTHLVTSGYVIFNLGLTFVNFSYHSVNVIQYFDWQTGGTPNLNIASLLNYSLSKVQESQNLLVHCSAGVSRTGTFLTLLYYSLSNNKGYEAVNNIISELREKRSGSVVLNLTQYKFIICFLECCYPNSFVIE</sequence>